<dbReference type="PANTHER" id="PTHR46566:SF5">
    <property type="entry name" value="1-PHOSPHOFRUCTOKINASE"/>
    <property type="match status" value="1"/>
</dbReference>
<dbReference type="Gene3D" id="3.40.1190.20">
    <property type="match status" value="1"/>
</dbReference>
<dbReference type="CDD" id="cd01164">
    <property type="entry name" value="FruK_PfkB_like"/>
    <property type="match status" value="1"/>
</dbReference>
<evidence type="ECO:0000256" key="2">
    <source>
        <dbReference type="ARBA" id="ARBA00022679"/>
    </source>
</evidence>
<sequence>MTTIWTITPNPALDFTYRVPALNYGHSHRVDHVDIRPGGKGINVARVLAQLGYASCVTGFLGGSNGSTFRDLLTQCAPSDLLRPCFIDTDMQTRMSIAVVDSDATVFNEAGIAPQDSDWERLCDFLAKKVRPGDIVACCGSFPGDSSPTWIEAIIRTVHEAGARILVDASGDLLTAACHAGADLVKPNDIELRQTTGKDSVEEGARTLLNDGVSVVIVSEGARGMSVHGNDGAFRALPARSVAGNPTGAGDASVAAWCAFLSSYDGPMTAAALADALPQAVALSGAAVACPVAGEVDRDLYEEMLPLVKVESY</sequence>
<dbReference type="RefSeq" id="WP_124871045.1">
    <property type="nucleotide sequence ID" value="NZ_RQZF01000008.1"/>
</dbReference>
<gene>
    <name evidence="8" type="ORF">EII11_07645</name>
</gene>
<feature type="domain" description="Carbohydrate kinase PfkB" evidence="7">
    <location>
        <begin position="14"/>
        <end position="291"/>
    </location>
</feature>
<evidence type="ECO:0000259" key="7">
    <source>
        <dbReference type="Pfam" id="PF00294"/>
    </source>
</evidence>
<dbReference type="NCBIfam" id="TIGR03168">
    <property type="entry name" value="1-PFK"/>
    <property type="match status" value="1"/>
</dbReference>
<keyword evidence="9" id="KW-1185">Reference proteome</keyword>
<evidence type="ECO:0000256" key="3">
    <source>
        <dbReference type="ARBA" id="ARBA00022741"/>
    </source>
</evidence>
<dbReference type="OrthoDB" id="9801219at2"/>
<protein>
    <submittedName>
        <fullName evidence="8">1-phosphofructokinase family hexose kinase</fullName>
    </submittedName>
</protein>
<evidence type="ECO:0000256" key="4">
    <source>
        <dbReference type="ARBA" id="ARBA00022777"/>
    </source>
</evidence>
<organism evidence="8 9">
    <name type="scientific">Schaalia canis</name>
    <dbReference type="NCBI Taxonomy" id="100469"/>
    <lineage>
        <taxon>Bacteria</taxon>
        <taxon>Bacillati</taxon>
        <taxon>Actinomycetota</taxon>
        <taxon>Actinomycetes</taxon>
        <taxon>Actinomycetales</taxon>
        <taxon>Actinomycetaceae</taxon>
        <taxon>Schaalia</taxon>
    </lineage>
</organism>
<dbReference type="GO" id="GO:0005524">
    <property type="term" value="F:ATP binding"/>
    <property type="evidence" value="ECO:0007669"/>
    <property type="project" value="UniProtKB-KW"/>
</dbReference>
<dbReference type="InterPro" id="IPR002173">
    <property type="entry name" value="Carboh/pur_kinase_PfkB_CS"/>
</dbReference>
<keyword evidence="3" id="KW-0547">Nucleotide-binding</keyword>
<evidence type="ECO:0000256" key="5">
    <source>
        <dbReference type="ARBA" id="ARBA00022840"/>
    </source>
</evidence>
<comment type="caution">
    <text evidence="8">The sequence shown here is derived from an EMBL/GenBank/DDBJ whole genome shotgun (WGS) entry which is preliminary data.</text>
</comment>
<dbReference type="Pfam" id="PF00294">
    <property type="entry name" value="PfkB"/>
    <property type="match status" value="1"/>
</dbReference>
<dbReference type="SUPFAM" id="SSF53613">
    <property type="entry name" value="Ribokinase-like"/>
    <property type="match status" value="1"/>
</dbReference>
<dbReference type="PANTHER" id="PTHR46566">
    <property type="entry name" value="1-PHOSPHOFRUCTOKINASE-RELATED"/>
    <property type="match status" value="1"/>
</dbReference>
<keyword evidence="4 8" id="KW-0418">Kinase</keyword>
<dbReference type="InterPro" id="IPR029056">
    <property type="entry name" value="Ribokinase-like"/>
</dbReference>
<dbReference type="EMBL" id="RQZF01000008">
    <property type="protein sequence ID" value="RRC94952.1"/>
    <property type="molecule type" value="Genomic_DNA"/>
</dbReference>
<evidence type="ECO:0000256" key="1">
    <source>
        <dbReference type="ARBA" id="ARBA00010688"/>
    </source>
</evidence>
<accession>A0A3P1SF58</accession>
<dbReference type="GO" id="GO:0005829">
    <property type="term" value="C:cytosol"/>
    <property type="evidence" value="ECO:0007669"/>
    <property type="project" value="TreeGrafter"/>
</dbReference>
<comment type="similarity">
    <text evidence="1">Belongs to the carbohydrate kinase PfkB family.</text>
</comment>
<dbReference type="PROSITE" id="PS00583">
    <property type="entry name" value="PFKB_KINASES_1"/>
    <property type="match status" value="1"/>
</dbReference>
<dbReference type="GO" id="GO:0008443">
    <property type="term" value="F:phosphofructokinase activity"/>
    <property type="evidence" value="ECO:0007669"/>
    <property type="project" value="TreeGrafter"/>
</dbReference>
<keyword evidence="2 6" id="KW-0808">Transferase</keyword>
<dbReference type="InterPro" id="IPR017583">
    <property type="entry name" value="Tagatose/fructose_Pkinase"/>
</dbReference>
<evidence type="ECO:0000256" key="6">
    <source>
        <dbReference type="PIRNR" id="PIRNR000535"/>
    </source>
</evidence>
<dbReference type="Proteomes" id="UP000280444">
    <property type="component" value="Unassembled WGS sequence"/>
</dbReference>
<evidence type="ECO:0000313" key="8">
    <source>
        <dbReference type="EMBL" id="RRC94952.1"/>
    </source>
</evidence>
<name>A0A3P1SF58_9ACTO</name>
<keyword evidence="5" id="KW-0067">ATP-binding</keyword>
<proteinExistence type="inferred from homology"/>
<dbReference type="PIRSF" id="PIRSF000535">
    <property type="entry name" value="1PFK/6PFK/LacC"/>
    <property type="match status" value="1"/>
</dbReference>
<dbReference type="AlphaFoldDB" id="A0A3P1SF58"/>
<reference evidence="8 9" key="1">
    <citation type="submission" date="2018-11" db="EMBL/GenBank/DDBJ databases">
        <title>Genomes From Bacteria Associated with the Canine Oral Cavity: a Test Case for Automated Genome-Based Taxonomic Assignment.</title>
        <authorList>
            <person name="Coil D.A."/>
            <person name="Jospin G."/>
            <person name="Darling A.E."/>
            <person name="Wallis C."/>
            <person name="Davis I.J."/>
            <person name="Harris S."/>
            <person name="Eisen J.A."/>
            <person name="Holcombe L.J."/>
            <person name="O'Flynn C."/>
        </authorList>
    </citation>
    <scope>NUCLEOTIDE SEQUENCE [LARGE SCALE GENOMIC DNA]</scope>
    <source>
        <strain evidence="8 9">OH770</strain>
    </source>
</reference>
<dbReference type="InterPro" id="IPR011611">
    <property type="entry name" value="PfkB_dom"/>
</dbReference>
<evidence type="ECO:0000313" key="9">
    <source>
        <dbReference type="Proteomes" id="UP000280444"/>
    </source>
</evidence>